<dbReference type="EMBL" id="AZHC01000022">
    <property type="protein sequence ID" value="OAA39390.1"/>
    <property type="molecule type" value="Genomic_DNA"/>
</dbReference>
<name>A0A167AWA2_METRR</name>
<keyword evidence="2" id="KW-0732">Signal</keyword>
<dbReference type="OrthoDB" id="3014608at2759"/>
<dbReference type="Proteomes" id="UP000243498">
    <property type="component" value="Unassembled WGS sequence"/>
</dbReference>
<evidence type="ECO:0000313" key="4">
    <source>
        <dbReference type="Proteomes" id="UP000243498"/>
    </source>
</evidence>
<feature type="chain" id="PRO_5007883900" evidence="2">
    <location>
        <begin position="21"/>
        <end position="270"/>
    </location>
</feature>
<proteinExistence type="predicted"/>
<feature type="compositionally biased region" description="Pro residues" evidence="1">
    <location>
        <begin position="62"/>
        <end position="78"/>
    </location>
</feature>
<evidence type="ECO:0000313" key="3">
    <source>
        <dbReference type="EMBL" id="OAA39390.1"/>
    </source>
</evidence>
<dbReference type="AlphaFoldDB" id="A0A167AWA2"/>
<evidence type="ECO:0000256" key="2">
    <source>
        <dbReference type="SAM" id="SignalP"/>
    </source>
</evidence>
<keyword evidence="4" id="KW-1185">Reference proteome</keyword>
<feature type="region of interest" description="Disordered" evidence="1">
    <location>
        <begin position="54"/>
        <end position="120"/>
    </location>
</feature>
<accession>A0A167AWA2</accession>
<reference evidence="3 4" key="1">
    <citation type="journal article" date="2016" name="Genome Biol. Evol.">
        <title>Divergent and convergent evolution of fungal pathogenicity.</title>
        <authorList>
            <person name="Shang Y."/>
            <person name="Xiao G."/>
            <person name="Zheng P."/>
            <person name="Cen K."/>
            <person name="Zhan S."/>
            <person name="Wang C."/>
        </authorList>
    </citation>
    <scope>NUCLEOTIDE SEQUENCE [LARGE SCALE GENOMIC DNA]</scope>
    <source>
        <strain evidence="3 4">RCEF 4871</strain>
    </source>
</reference>
<evidence type="ECO:0000256" key="1">
    <source>
        <dbReference type="SAM" id="MobiDB-lite"/>
    </source>
</evidence>
<protein>
    <submittedName>
        <fullName evidence="3">Uncharacterized protein</fullName>
    </submittedName>
</protein>
<organism evidence="3 4">
    <name type="scientific">Metarhizium rileyi (strain RCEF 4871)</name>
    <name type="common">Nomuraea rileyi</name>
    <dbReference type="NCBI Taxonomy" id="1649241"/>
    <lineage>
        <taxon>Eukaryota</taxon>
        <taxon>Fungi</taxon>
        <taxon>Dikarya</taxon>
        <taxon>Ascomycota</taxon>
        <taxon>Pezizomycotina</taxon>
        <taxon>Sordariomycetes</taxon>
        <taxon>Hypocreomycetidae</taxon>
        <taxon>Hypocreales</taxon>
        <taxon>Clavicipitaceae</taxon>
        <taxon>Metarhizium</taxon>
    </lineage>
</organism>
<sequence length="270" mass="28230">MHFIPCVAAVLALGTGSSLSFPTQVGGFSLPQVERFKDIGLAARDLVLVLGPQDQSKQVETPPTPPPDAAPAPAPAPAPASSATPTATNAPDSKATSAAGPVLKVKGDNPKKLKTNGGFGSPNPVQGGFLFTKMNLPLNSVGNLEVEYNGTEPNTVLVAPKMADTPPPSGMVFVDPMTFIVSTEKPPVKGDTLKIDYIFTEAVKLAVDPAQVRVGKLDPATKQFVTEGLGEFEFEKEENEWSQEVEDLNGEWAILAPQSAQLAGEAGEAD</sequence>
<feature type="compositionally biased region" description="Low complexity" evidence="1">
    <location>
        <begin position="79"/>
        <end position="92"/>
    </location>
</feature>
<feature type="signal peptide" evidence="2">
    <location>
        <begin position="1"/>
        <end position="20"/>
    </location>
</feature>
<gene>
    <name evidence="3" type="ORF">NOR_06228</name>
</gene>
<comment type="caution">
    <text evidence="3">The sequence shown here is derived from an EMBL/GenBank/DDBJ whole genome shotgun (WGS) entry which is preliminary data.</text>
</comment>